<dbReference type="SMART" id="SM00185">
    <property type="entry name" value="ARM"/>
    <property type="match status" value="2"/>
</dbReference>
<name>A0A5J4WZR6_9EUKA</name>
<evidence type="ECO:0000256" key="2">
    <source>
        <dbReference type="ARBA" id="ARBA00022448"/>
    </source>
</evidence>
<dbReference type="Proteomes" id="UP000324800">
    <property type="component" value="Unassembled WGS sequence"/>
</dbReference>
<dbReference type="Gene3D" id="1.25.10.10">
    <property type="entry name" value="Leucine-rich Repeat Variant"/>
    <property type="match status" value="1"/>
</dbReference>
<evidence type="ECO:0000313" key="5">
    <source>
        <dbReference type="Proteomes" id="UP000324800"/>
    </source>
</evidence>
<dbReference type="PANTHER" id="PTHR23316">
    <property type="entry name" value="IMPORTIN ALPHA"/>
    <property type="match status" value="1"/>
</dbReference>
<dbReference type="AlphaFoldDB" id="A0A5J4WZR6"/>
<dbReference type="InterPro" id="IPR011989">
    <property type="entry name" value="ARM-like"/>
</dbReference>
<keyword evidence="3" id="KW-0653">Protein transport</keyword>
<gene>
    <name evidence="4" type="ORF">EZS28_003952</name>
</gene>
<dbReference type="Pfam" id="PF00514">
    <property type="entry name" value="Arm"/>
    <property type="match status" value="1"/>
</dbReference>
<organism evidence="4 5">
    <name type="scientific">Streblomastix strix</name>
    <dbReference type="NCBI Taxonomy" id="222440"/>
    <lineage>
        <taxon>Eukaryota</taxon>
        <taxon>Metamonada</taxon>
        <taxon>Preaxostyla</taxon>
        <taxon>Oxymonadida</taxon>
        <taxon>Streblomastigidae</taxon>
        <taxon>Streblomastix</taxon>
    </lineage>
</organism>
<evidence type="ECO:0008006" key="6">
    <source>
        <dbReference type="Google" id="ProtNLM"/>
    </source>
</evidence>
<dbReference type="InterPro" id="IPR000225">
    <property type="entry name" value="Armadillo"/>
</dbReference>
<dbReference type="InterPro" id="IPR016024">
    <property type="entry name" value="ARM-type_fold"/>
</dbReference>
<comment type="caution">
    <text evidence="4">The sequence shown here is derived from an EMBL/GenBank/DDBJ whole genome shotgun (WGS) entry which is preliminary data.</text>
</comment>
<evidence type="ECO:0000256" key="3">
    <source>
        <dbReference type="ARBA" id="ARBA00022927"/>
    </source>
</evidence>
<evidence type="ECO:0000313" key="4">
    <source>
        <dbReference type="EMBL" id="KAA6400517.1"/>
    </source>
</evidence>
<comment type="similarity">
    <text evidence="1">Belongs to the importin alpha family.</text>
</comment>
<evidence type="ECO:0000256" key="1">
    <source>
        <dbReference type="ARBA" id="ARBA00010394"/>
    </source>
</evidence>
<dbReference type="EMBL" id="SNRW01000548">
    <property type="protein sequence ID" value="KAA6400517.1"/>
    <property type="molecule type" value="Genomic_DNA"/>
</dbReference>
<accession>A0A5J4WZR6</accession>
<keyword evidence="2" id="KW-0813">Transport</keyword>
<dbReference type="SUPFAM" id="SSF48371">
    <property type="entry name" value="ARM repeat"/>
    <property type="match status" value="1"/>
</dbReference>
<reference evidence="4 5" key="1">
    <citation type="submission" date="2019-03" db="EMBL/GenBank/DDBJ databases">
        <title>Single cell metagenomics reveals metabolic interactions within the superorganism composed of flagellate Streblomastix strix and complex community of Bacteroidetes bacteria on its surface.</title>
        <authorList>
            <person name="Treitli S.C."/>
            <person name="Kolisko M."/>
            <person name="Husnik F."/>
            <person name="Keeling P."/>
            <person name="Hampl V."/>
        </authorList>
    </citation>
    <scope>NUCLEOTIDE SEQUENCE [LARGE SCALE GENOMIC DNA]</scope>
    <source>
        <strain evidence="4">ST1C</strain>
    </source>
</reference>
<sequence>MKRRYDEEVQRCSEYMRLELDKNMKKWMQQANDLQNAEIIKERERILNAFKKETEKILYEMKENYEKETETSDSSILRKKHSEDIISLRKQRRNDIIDQRRQNQAAIVEIERELSIEEKQQFIKFDEYPNIQFEALWTITNMSTGKIYHVQKLVECQVIQAVVSALDSPYKEIKGQAMWALGNLTSEILEFRLIAFACVSGVVSDVLFSLTYLFDGGANVQLLVNEDVLCDIIECMRSSNVYVVKPAIQIMQFVVQVG</sequence>
<protein>
    <recommendedName>
        <fullName evidence="6">IBB domain-containing protein</fullName>
    </recommendedName>
</protein>
<dbReference type="OrthoDB" id="10266088at2759"/>
<proteinExistence type="inferred from homology"/>
<dbReference type="GO" id="GO:0015031">
    <property type="term" value="P:protein transport"/>
    <property type="evidence" value="ECO:0007669"/>
    <property type="project" value="UniProtKB-KW"/>
</dbReference>